<evidence type="ECO:0000256" key="4">
    <source>
        <dbReference type="ARBA" id="ARBA00023136"/>
    </source>
</evidence>
<reference evidence="6" key="1">
    <citation type="submission" date="2014-07" db="EMBL/GenBank/DDBJ databases">
        <authorList>
            <person name="Hornung V.Bastian."/>
        </authorList>
    </citation>
    <scope>NUCLEOTIDE SEQUENCE</scope>
    <source>
        <strain evidence="6">PCE-S</strain>
    </source>
</reference>
<feature type="transmembrane region" description="Helical" evidence="5">
    <location>
        <begin position="39"/>
        <end position="59"/>
    </location>
</feature>
<dbReference type="SUPFAM" id="SSF161098">
    <property type="entry name" value="MetI-like"/>
    <property type="match status" value="1"/>
</dbReference>
<accession>A0A098B1Q9</accession>
<evidence type="ECO:0000256" key="3">
    <source>
        <dbReference type="ARBA" id="ARBA00022989"/>
    </source>
</evidence>
<comment type="subcellular location">
    <subcellularLocation>
        <location evidence="1">Membrane</location>
        <topology evidence="1">Multi-pass membrane protein</topology>
    </subcellularLocation>
</comment>
<protein>
    <submittedName>
        <fullName evidence="6">Binding-protein-dependent transport systems inner membrane component</fullName>
    </submittedName>
</protein>
<evidence type="ECO:0000256" key="1">
    <source>
        <dbReference type="ARBA" id="ARBA00004141"/>
    </source>
</evidence>
<keyword evidence="3 5" id="KW-1133">Transmembrane helix</keyword>
<gene>
    <name evidence="6" type="ORF">DPCES_1904</name>
</gene>
<organism evidence="6">
    <name type="scientific">Desulfitobacterium hafniense</name>
    <name type="common">Desulfitobacterium frappieri</name>
    <dbReference type="NCBI Taxonomy" id="49338"/>
    <lineage>
        <taxon>Bacteria</taxon>
        <taxon>Bacillati</taxon>
        <taxon>Bacillota</taxon>
        <taxon>Clostridia</taxon>
        <taxon>Eubacteriales</taxon>
        <taxon>Desulfitobacteriaceae</taxon>
        <taxon>Desulfitobacterium</taxon>
    </lineage>
</organism>
<keyword evidence="2 5" id="KW-0812">Transmembrane</keyword>
<sequence>MGKRVFFYLLYAVFFIILIQLGITYSFELKSFTSKTYNPYPAWTFNIALSVLIGLLLGLPEFIRRYKKPGKWRIQWERLLIVGLPALFFTFSQLIFFSSLGKYLSFILRPWVYESYGVIICGILFGYTMIISMDKKGESPASLKGSPNQEHERES</sequence>
<dbReference type="GO" id="GO:0016020">
    <property type="term" value="C:membrane"/>
    <property type="evidence" value="ECO:0007669"/>
    <property type="project" value="UniProtKB-SubCell"/>
</dbReference>
<dbReference type="PATRIC" id="fig|49338.4.peg.2050"/>
<evidence type="ECO:0000313" key="6">
    <source>
        <dbReference type="EMBL" id="CDX01791.1"/>
    </source>
</evidence>
<evidence type="ECO:0000256" key="2">
    <source>
        <dbReference type="ARBA" id="ARBA00022692"/>
    </source>
</evidence>
<dbReference type="EMBL" id="LK996017">
    <property type="protein sequence ID" value="CDX01791.1"/>
    <property type="molecule type" value="Genomic_DNA"/>
</dbReference>
<dbReference type="InterPro" id="IPR035906">
    <property type="entry name" value="MetI-like_sf"/>
</dbReference>
<feature type="transmembrane region" description="Helical" evidence="5">
    <location>
        <begin position="7"/>
        <end position="27"/>
    </location>
</feature>
<feature type="transmembrane region" description="Helical" evidence="5">
    <location>
        <begin position="111"/>
        <end position="130"/>
    </location>
</feature>
<keyword evidence="4 5" id="KW-0472">Membrane</keyword>
<name>A0A098B1Q9_DESHA</name>
<dbReference type="AlphaFoldDB" id="A0A098B1Q9"/>
<dbReference type="RefSeq" id="WP_208925591.1">
    <property type="nucleotide sequence ID" value="NZ_LK996017.1"/>
</dbReference>
<feature type="transmembrane region" description="Helical" evidence="5">
    <location>
        <begin position="79"/>
        <end position="99"/>
    </location>
</feature>
<evidence type="ECO:0000256" key="5">
    <source>
        <dbReference type="SAM" id="Phobius"/>
    </source>
</evidence>
<proteinExistence type="predicted"/>